<comment type="caution">
    <text evidence="2">The sequence shown here is derived from an EMBL/GenBank/DDBJ whole genome shotgun (WGS) entry which is preliminary data.</text>
</comment>
<reference evidence="2" key="1">
    <citation type="journal article" date="2021" name="Mol. Ecol. Resour.">
        <title>Apolygus lucorum genome provides insights into omnivorousness and mesophyll feeding.</title>
        <authorList>
            <person name="Liu Y."/>
            <person name="Liu H."/>
            <person name="Wang H."/>
            <person name="Huang T."/>
            <person name="Liu B."/>
            <person name="Yang B."/>
            <person name="Yin L."/>
            <person name="Li B."/>
            <person name="Zhang Y."/>
            <person name="Zhang S."/>
            <person name="Jiang F."/>
            <person name="Zhang X."/>
            <person name="Ren Y."/>
            <person name="Wang B."/>
            <person name="Wang S."/>
            <person name="Lu Y."/>
            <person name="Wu K."/>
            <person name="Fan W."/>
            <person name="Wang G."/>
        </authorList>
    </citation>
    <scope>NUCLEOTIDE SEQUENCE</scope>
    <source>
        <strain evidence="2">12Hb</strain>
    </source>
</reference>
<organism evidence="2 3">
    <name type="scientific">Apolygus lucorum</name>
    <name type="common">Small green plant bug</name>
    <name type="synonym">Lygocoris lucorum</name>
    <dbReference type="NCBI Taxonomy" id="248454"/>
    <lineage>
        <taxon>Eukaryota</taxon>
        <taxon>Metazoa</taxon>
        <taxon>Ecdysozoa</taxon>
        <taxon>Arthropoda</taxon>
        <taxon>Hexapoda</taxon>
        <taxon>Insecta</taxon>
        <taxon>Pterygota</taxon>
        <taxon>Neoptera</taxon>
        <taxon>Paraneoptera</taxon>
        <taxon>Hemiptera</taxon>
        <taxon>Heteroptera</taxon>
        <taxon>Panheteroptera</taxon>
        <taxon>Cimicomorpha</taxon>
        <taxon>Miridae</taxon>
        <taxon>Mirini</taxon>
        <taxon>Apolygus</taxon>
    </lineage>
</organism>
<evidence type="ECO:0000313" key="3">
    <source>
        <dbReference type="Proteomes" id="UP000466442"/>
    </source>
</evidence>
<evidence type="ECO:0000313" key="2">
    <source>
        <dbReference type="EMBL" id="KAF6199666.1"/>
    </source>
</evidence>
<feature type="compositionally biased region" description="Polar residues" evidence="1">
    <location>
        <begin position="39"/>
        <end position="48"/>
    </location>
</feature>
<keyword evidence="3" id="KW-1185">Reference proteome</keyword>
<dbReference type="Proteomes" id="UP000466442">
    <property type="component" value="Unassembled WGS sequence"/>
</dbReference>
<sequence length="234" mass="27220">MPRRTRAEEKLEERLAPVEAAISAFRSQIEKLTQAVVTATTSRQTIPSSPVVPRNHRSPTSEDIPTSTRFEEPTFSRVDERRSVKLSGLPKPEKLEESYSFAQFNDWKRRYVNYLIAEGALRVPTEQTNAILFSFLSQEICDVLTLVLNIPYGSDYDGVLDELDEYYRKKENGRIRRSQFTKRKQEEGESFKSFYREKTKLYQISDPCSHCYERCLIDNIIESLRDEREVQGSS</sequence>
<accession>A0A8S9WV02</accession>
<dbReference type="PANTHER" id="PTHR33198">
    <property type="entry name" value="ANK_REP_REGION DOMAIN-CONTAINING PROTEIN-RELATED"/>
    <property type="match status" value="1"/>
</dbReference>
<dbReference type="EMBL" id="WIXP02000014">
    <property type="protein sequence ID" value="KAF6199666.1"/>
    <property type="molecule type" value="Genomic_DNA"/>
</dbReference>
<proteinExistence type="predicted"/>
<dbReference type="OrthoDB" id="8195376at2759"/>
<protein>
    <submittedName>
        <fullName evidence="2">Uncharacterized protein</fullName>
    </submittedName>
</protein>
<name>A0A8S9WV02_APOLU</name>
<gene>
    <name evidence="2" type="ORF">GE061_005964</name>
</gene>
<dbReference type="AlphaFoldDB" id="A0A8S9WV02"/>
<evidence type="ECO:0000256" key="1">
    <source>
        <dbReference type="SAM" id="MobiDB-lite"/>
    </source>
</evidence>
<feature type="region of interest" description="Disordered" evidence="1">
    <location>
        <begin position="39"/>
        <end position="69"/>
    </location>
</feature>